<feature type="domain" description="Erythromycin biosynthesis protein CIII-like C-terminal" evidence="3">
    <location>
        <begin position="300"/>
        <end position="401"/>
    </location>
</feature>
<protein>
    <submittedName>
        <fullName evidence="4">UDP:flavonoid glycosyltransferase YjiC, YdhE family</fullName>
    </submittedName>
</protein>
<dbReference type="SUPFAM" id="SSF53756">
    <property type="entry name" value="UDP-Glycosyltransferase/glycogen phosphorylase"/>
    <property type="match status" value="1"/>
</dbReference>
<evidence type="ECO:0000259" key="3">
    <source>
        <dbReference type="Pfam" id="PF06722"/>
    </source>
</evidence>
<dbReference type="STRING" id="871652.SAMN04515673_10453"/>
<dbReference type="AlphaFoldDB" id="A0A1I6DL20"/>
<keyword evidence="4" id="KW-0808">Transferase</keyword>
<dbReference type="Proteomes" id="UP000199302">
    <property type="component" value="Unassembled WGS sequence"/>
</dbReference>
<evidence type="ECO:0000313" key="4">
    <source>
        <dbReference type="EMBL" id="SFR06155.1"/>
    </source>
</evidence>
<dbReference type="Pfam" id="PF03033">
    <property type="entry name" value="Glyco_transf_28"/>
    <property type="match status" value="1"/>
</dbReference>
<dbReference type="InterPro" id="IPR050426">
    <property type="entry name" value="Glycosyltransferase_28"/>
</dbReference>
<reference evidence="4 5" key="1">
    <citation type="submission" date="2016-10" db="EMBL/GenBank/DDBJ databases">
        <authorList>
            <person name="de Groot N.N."/>
        </authorList>
    </citation>
    <scope>NUCLEOTIDE SEQUENCE [LARGE SCALE GENOMIC DNA]</scope>
    <source>
        <strain evidence="5">KMM 9023,NRIC 0796,JCM 17311,KCTC 23692</strain>
    </source>
</reference>
<dbReference type="PANTHER" id="PTHR48050">
    <property type="entry name" value="STEROL 3-BETA-GLUCOSYLTRANSFERASE"/>
    <property type="match status" value="1"/>
</dbReference>
<dbReference type="GO" id="GO:0005975">
    <property type="term" value="P:carbohydrate metabolic process"/>
    <property type="evidence" value="ECO:0007669"/>
    <property type="project" value="InterPro"/>
</dbReference>
<organism evidence="4 5">
    <name type="scientific">Poseidonocella sedimentorum</name>
    <dbReference type="NCBI Taxonomy" id="871652"/>
    <lineage>
        <taxon>Bacteria</taxon>
        <taxon>Pseudomonadati</taxon>
        <taxon>Pseudomonadota</taxon>
        <taxon>Alphaproteobacteria</taxon>
        <taxon>Rhodobacterales</taxon>
        <taxon>Roseobacteraceae</taxon>
        <taxon>Poseidonocella</taxon>
    </lineage>
</organism>
<proteinExistence type="predicted"/>
<feature type="domain" description="Glycosyltransferase family 28 N-terminal" evidence="2">
    <location>
        <begin position="3"/>
        <end position="130"/>
    </location>
</feature>
<dbReference type="GO" id="GO:0016758">
    <property type="term" value="F:hexosyltransferase activity"/>
    <property type="evidence" value="ECO:0007669"/>
    <property type="project" value="InterPro"/>
</dbReference>
<dbReference type="InterPro" id="IPR002213">
    <property type="entry name" value="UDP_glucos_trans"/>
</dbReference>
<evidence type="ECO:0000259" key="2">
    <source>
        <dbReference type="Pfam" id="PF03033"/>
    </source>
</evidence>
<dbReference type="Gene3D" id="3.40.50.2000">
    <property type="entry name" value="Glycogen Phosphorylase B"/>
    <property type="match status" value="2"/>
</dbReference>
<dbReference type="CDD" id="cd03784">
    <property type="entry name" value="GT1_Gtf-like"/>
    <property type="match status" value="1"/>
</dbReference>
<keyword evidence="5" id="KW-1185">Reference proteome</keyword>
<dbReference type="PANTHER" id="PTHR48050:SF13">
    <property type="entry name" value="STEROL 3-BETA-GLUCOSYLTRANSFERASE UGT80A2"/>
    <property type="match status" value="1"/>
</dbReference>
<accession>A0A1I6DL20</accession>
<evidence type="ECO:0000256" key="1">
    <source>
        <dbReference type="SAM" id="MobiDB-lite"/>
    </source>
</evidence>
<dbReference type="InterPro" id="IPR010610">
    <property type="entry name" value="EryCIII-like_C"/>
</dbReference>
<sequence>MHITVLALGSRGDVQPLLALSLGLKARGFAVRFAAPRDFQDWVEGHGLDFFPLTGRAASFFGGAAGAAMRDRLRDEQAFQRFFQDYLGTFLDKLFVACTKACAGTDAILCWSWTRAGPSLAEAFGVPLFVVGATPALHLPTSVFANPFQDRRTLVGGPVHNRLSWRKALPFTRIGQPQVDRWRKQSLGLAPLDWRTELRRLRRAPHLFGFSPSVLPKPWDWGRHVHVTGYWFLEDTAIYTPPPDLEAFLNEGDPPVAIGFSSQVGGDARKVTRAVVAGLRASGRRGILISGWGGLKGVELTDDMFVIDKVPYGWLLPRVAGMVHQGGAGSVAMALQSGTPSVAVAFGYDQRLWGERIAHLRAGPAPLAAATLTAEQVARAIDAVATDPELKRGALRAADRIAREDGVGTACGSLETALGQPARGATRRSAKPDQRATEDLGLALASGNRQAEDRA</sequence>
<name>A0A1I6DL20_9RHOB</name>
<dbReference type="GO" id="GO:0033072">
    <property type="term" value="P:vancomycin biosynthetic process"/>
    <property type="evidence" value="ECO:0007669"/>
    <property type="project" value="UniProtKB-ARBA"/>
</dbReference>
<feature type="region of interest" description="Disordered" evidence="1">
    <location>
        <begin position="418"/>
        <end position="455"/>
    </location>
</feature>
<dbReference type="OrthoDB" id="9805366at2"/>
<dbReference type="FunFam" id="3.40.50.2000:FF:000009">
    <property type="entry name" value="Sterol 3-beta-glucosyltransferase UGT80A2"/>
    <property type="match status" value="1"/>
</dbReference>
<dbReference type="EMBL" id="FOYI01000004">
    <property type="protein sequence ID" value="SFR06155.1"/>
    <property type="molecule type" value="Genomic_DNA"/>
</dbReference>
<dbReference type="GO" id="GO:0008194">
    <property type="term" value="F:UDP-glycosyltransferase activity"/>
    <property type="evidence" value="ECO:0007669"/>
    <property type="project" value="InterPro"/>
</dbReference>
<gene>
    <name evidence="4" type="ORF">SAMN04515673_10453</name>
</gene>
<dbReference type="RefSeq" id="WP_092078686.1">
    <property type="nucleotide sequence ID" value="NZ_FOYI01000004.1"/>
</dbReference>
<dbReference type="InterPro" id="IPR004276">
    <property type="entry name" value="GlycoTrans_28_N"/>
</dbReference>
<dbReference type="Pfam" id="PF06722">
    <property type="entry name" value="EryCIII-like_C"/>
    <property type="match status" value="1"/>
</dbReference>
<evidence type="ECO:0000313" key="5">
    <source>
        <dbReference type="Proteomes" id="UP000199302"/>
    </source>
</evidence>